<keyword evidence="1" id="KW-0812">Transmembrane</keyword>
<evidence type="ECO:0000256" key="1">
    <source>
        <dbReference type="SAM" id="Phobius"/>
    </source>
</evidence>
<keyword evidence="3" id="KW-1185">Reference proteome</keyword>
<feature type="transmembrane region" description="Helical" evidence="1">
    <location>
        <begin position="6"/>
        <end position="30"/>
    </location>
</feature>
<name>A0A2A9F211_9MICO</name>
<evidence type="ECO:0000313" key="3">
    <source>
        <dbReference type="Proteomes" id="UP000224130"/>
    </source>
</evidence>
<proteinExistence type="predicted"/>
<sequence>MSIHALEIFFTSLLVVTVGVITWFAGYVVYKLFQGQR</sequence>
<reference evidence="2 3" key="1">
    <citation type="submission" date="2017-10" db="EMBL/GenBank/DDBJ databases">
        <title>Sequencing the genomes of 1000 actinobacteria strains.</title>
        <authorList>
            <person name="Klenk H.-P."/>
        </authorList>
    </citation>
    <scope>NUCLEOTIDE SEQUENCE [LARGE SCALE GENOMIC DNA]</scope>
    <source>
        <strain evidence="2 3">DSM 21863</strain>
    </source>
</reference>
<dbReference type="Proteomes" id="UP000224130">
    <property type="component" value="Unassembled WGS sequence"/>
</dbReference>
<dbReference type="AlphaFoldDB" id="A0A2A9F211"/>
<gene>
    <name evidence="2" type="ORF">ATJ88_3173</name>
</gene>
<accession>A0A2A9F211</accession>
<keyword evidence="1" id="KW-1133">Transmembrane helix</keyword>
<dbReference type="EMBL" id="PDJJ01000001">
    <property type="protein sequence ID" value="PFG44449.1"/>
    <property type="molecule type" value="Genomic_DNA"/>
</dbReference>
<organism evidence="2 3">
    <name type="scientific">Isoptericola jiangsuensis</name>
    <dbReference type="NCBI Taxonomy" id="548579"/>
    <lineage>
        <taxon>Bacteria</taxon>
        <taxon>Bacillati</taxon>
        <taxon>Actinomycetota</taxon>
        <taxon>Actinomycetes</taxon>
        <taxon>Micrococcales</taxon>
        <taxon>Promicromonosporaceae</taxon>
        <taxon>Isoptericola</taxon>
    </lineage>
</organism>
<evidence type="ECO:0000313" key="2">
    <source>
        <dbReference type="EMBL" id="PFG44449.1"/>
    </source>
</evidence>
<comment type="caution">
    <text evidence="2">The sequence shown here is derived from an EMBL/GenBank/DDBJ whole genome shotgun (WGS) entry which is preliminary data.</text>
</comment>
<protein>
    <submittedName>
        <fullName evidence="2">Uncharacterized protein</fullName>
    </submittedName>
</protein>
<keyword evidence="1" id="KW-0472">Membrane</keyword>